<dbReference type="SUPFAM" id="SSF54523">
    <property type="entry name" value="Pili subunits"/>
    <property type="match status" value="1"/>
</dbReference>
<evidence type="ECO:0000259" key="3">
    <source>
        <dbReference type="Pfam" id="PF14237"/>
    </source>
</evidence>
<dbReference type="EMBL" id="SMTG01000002">
    <property type="protein sequence ID" value="TDK33945.1"/>
    <property type="molecule type" value="Genomic_DNA"/>
</dbReference>
<feature type="domain" description="GYF" evidence="3">
    <location>
        <begin position="29"/>
        <end position="76"/>
    </location>
</feature>
<dbReference type="InterPro" id="IPR001082">
    <property type="entry name" value="Pilin"/>
</dbReference>
<dbReference type="AlphaFoldDB" id="A0A4R5UF34"/>
<dbReference type="OrthoDB" id="198456at2"/>
<dbReference type="Pfam" id="PF14237">
    <property type="entry name" value="GYF_2"/>
    <property type="match status" value="1"/>
</dbReference>
<evidence type="ECO:0000313" key="4">
    <source>
        <dbReference type="EMBL" id="TDK33945.1"/>
    </source>
</evidence>
<evidence type="ECO:0000256" key="1">
    <source>
        <dbReference type="ARBA" id="ARBA00005233"/>
    </source>
</evidence>
<dbReference type="GO" id="GO:0009289">
    <property type="term" value="C:pilus"/>
    <property type="evidence" value="ECO:0007669"/>
    <property type="project" value="InterPro"/>
</dbReference>
<reference evidence="4 5" key="1">
    <citation type="submission" date="2019-03" db="EMBL/GenBank/DDBJ databases">
        <title>Luteimonas zhaokaii sp.nov., isolated from the rectal contents of Plateau pika in Yushu, Qinghai Province, China.</title>
        <authorList>
            <person name="Zhang G."/>
        </authorList>
    </citation>
    <scope>NUCLEOTIDE SEQUENCE [LARGE SCALE GENOMIC DNA]</scope>
    <source>
        <strain evidence="4 5">THG-MD21</strain>
    </source>
</reference>
<dbReference type="InterPro" id="IPR025640">
    <property type="entry name" value="GYF_2"/>
</dbReference>
<dbReference type="Gene3D" id="3.30.700.10">
    <property type="entry name" value="Glycoprotein, Type 4 Pilin"/>
    <property type="match status" value="1"/>
</dbReference>
<keyword evidence="2" id="KW-0472">Membrane</keyword>
<name>A0A4R5UF34_9GAMM</name>
<organism evidence="4 5">
    <name type="scientific">Luteimonas terrae</name>
    <dbReference type="NCBI Taxonomy" id="1530191"/>
    <lineage>
        <taxon>Bacteria</taxon>
        <taxon>Pseudomonadati</taxon>
        <taxon>Pseudomonadota</taxon>
        <taxon>Gammaproteobacteria</taxon>
        <taxon>Lysobacterales</taxon>
        <taxon>Lysobacteraceae</taxon>
        <taxon>Luteimonas</taxon>
    </lineage>
</organism>
<keyword evidence="2" id="KW-1133">Transmembrane helix</keyword>
<accession>A0A4R5UF34</accession>
<dbReference type="Pfam" id="PF00114">
    <property type="entry name" value="Pilin"/>
    <property type="match status" value="1"/>
</dbReference>
<gene>
    <name evidence="4" type="ORF">E2F49_08170</name>
</gene>
<keyword evidence="2" id="KW-0812">Transmembrane</keyword>
<sequence>MNAGKHHRSEAARRARIPVRRIAMPEQAWYHATPAGERGGPMTADDLVRLYQAGRIFSTTPVWRTGMAGWTPLASVTASLGVSTPPPLPPPIPAAPLPPPRRRLHWIWIVLLALACAAVPVAAIVAAIAVPARNDYRHRAGVTEVIAASAPLRVAVQQTAAETGACPVTAIQADAALPALPSAALEMPLSTLHAHRHVKYVVTTQGDPATACVVRIGLRGFERSGLDDRALSWTLDPADGAWTCSASVARRHLPADCRD</sequence>
<comment type="similarity">
    <text evidence="1">Belongs to the N-Me-Phe pilin family.</text>
</comment>
<comment type="caution">
    <text evidence="4">The sequence shown here is derived from an EMBL/GenBank/DDBJ whole genome shotgun (WGS) entry which is preliminary data.</text>
</comment>
<dbReference type="InterPro" id="IPR045584">
    <property type="entry name" value="Pilin-like"/>
</dbReference>
<proteinExistence type="inferred from homology"/>
<dbReference type="Proteomes" id="UP000295543">
    <property type="component" value="Unassembled WGS sequence"/>
</dbReference>
<evidence type="ECO:0000313" key="5">
    <source>
        <dbReference type="Proteomes" id="UP000295543"/>
    </source>
</evidence>
<evidence type="ECO:0000256" key="2">
    <source>
        <dbReference type="SAM" id="Phobius"/>
    </source>
</evidence>
<feature type="transmembrane region" description="Helical" evidence="2">
    <location>
        <begin position="106"/>
        <end position="130"/>
    </location>
</feature>
<protein>
    <submittedName>
        <fullName evidence="4">DUF4339 domain-containing protein</fullName>
    </submittedName>
</protein>
<keyword evidence="5" id="KW-1185">Reference proteome</keyword>
<dbReference type="GO" id="GO:0007155">
    <property type="term" value="P:cell adhesion"/>
    <property type="evidence" value="ECO:0007669"/>
    <property type="project" value="InterPro"/>
</dbReference>